<dbReference type="Proteomes" id="UP000219338">
    <property type="component" value="Unassembled WGS sequence"/>
</dbReference>
<dbReference type="PANTHER" id="PTHR32170:SF3">
    <property type="entry name" value="PROTEASOME ACTIVATOR COMPLEX SUBUNIT 4"/>
    <property type="match status" value="1"/>
</dbReference>
<dbReference type="GO" id="GO:0005634">
    <property type="term" value="C:nucleus"/>
    <property type="evidence" value="ECO:0007669"/>
    <property type="project" value="TreeGrafter"/>
</dbReference>
<proteinExistence type="predicted"/>
<feature type="compositionally biased region" description="Acidic residues" evidence="1">
    <location>
        <begin position="23"/>
        <end position="32"/>
    </location>
</feature>
<evidence type="ECO:0000313" key="3">
    <source>
        <dbReference type="Proteomes" id="UP000219338"/>
    </source>
</evidence>
<dbReference type="PANTHER" id="PTHR32170">
    <property type="entry name" value="PROTEASOME ACTIVATOR COMPLEX SUBUNIT 4"/>
    <property type="match status" value="1"/>
</dbReference>
<dbReference type="GO" id="GO:0070628">
    <property type="term" value="F:proteasome binding"/>
    <property type="evidence" value="ECO:0007669"/>
    <property type="project" value="InterPro"/>
</dbReference>
<dbReference type="GO" id="GO:0005829">
    <property type="term" value="C:cytosol"/>
    <property type="evidence" value="ECO:0007669"/>
    <property type="project" value="TreeGrafter"/>
</dbReference>
<dbReference type="AlphaFoldDB" id="A0A284RAV1"/>
<organism evidence="2 3">
    <name type="scientific">Armillaria ostoyae</name>
    <name type="common">Armillaria root rot fungus</name>
    <dbReference type="NCBI Taxonomy" id="47428"/>
    <lineage>
        <taxon>Eukaryota</taxon>
        <taxon>Fungi</taxon>
        <taxon>Dikarya</taxon>
        <taxon>Basidiomycota</taxon>
        <taxon>Agaricomycotina</taxon>
        <taxon>Agaricomycetes</taxon>
        <taxon>Agaricomycetidae</taxon>
        <taxon>Agaricales</taxon>
        <taxon>Marasmiineae</taxon>
        <taxon>Physalacriaceae</taxon>
        <taxon>Armillaria</taxon>
    </lineage>
</organism>
<name>A0A284RAV1_ARMOS</name>
<dbReference type="EMBL" id="FUEG01000006">
    <property type="protein sequence ID" value="SJL05897.1"/>
    <property type="molecule type" value="Genomic_DNA"/>
</dbReference>
<dbReference type="STRING" id="47428.A0A284RAV1"/>
<reference evidence="3" key="1">
    <citation type="journal article" date="2017" name="Nat. Ecol. Evol.">
        <title>Genome expansion and lineage-specific genetic innovations in the forest pathogenic fungi Armillaria.</title>
        <authorList>
            <person name="Sipos G."/>
            <person name="Prasanna A.N."/>
            <person name="Walter M.C."/>
            <person name="O'Connor E."/>
            <person name="Balint B."/>
            <person name="Krizsan K."/>
            <person name="Kiss B."/>
            <person name="Hess J."/>
            <person name="Varga T."/>
            <person name="Slot J."/>
            <person name="Riley R."/>
            <person name="Boka B."/>
            <person name="Rigling D."/>
            <person name="Barry K."/>
            <person name="Lee J."/>
            <person name="Mihaltcheva S."/>
            <person name="LaButti K."/>
            <person name="Lipzen A."/>
            <person name="Waldron R."/>
            <person name="Moloney N.M."/>
            <person name="Sperisen C."/>
            <person name="Kredics L."/>
            <person name="Vagvoelgyi C."/>
            <person name="Patrignani A."/>
            <person name="Fitzpatrick D."/>
            <person name="Nagy I."/>
            <person name="Doyle S."/>
            <person name="Anderson J.B."/>
            <person name="Grigoriev I.V."/>
            <person name="Gueldener U."/>
            <person name="Muensterkoetter M."/>
            <person name="Nagy L.G."/>
        </authorList>
    </citation>
    <scope>NUCLEOTIDE SEQUENCE [LARGE SCALE GENOMIC DNA]</scope>
    <source>
        <strain evidence="3">C18/9</strain>
    </source>
</reference>
<protein>
    <submittedName>
        <fullName evidence="2">Uncharacterized protein</fullName>
    </submittedName>
</protein>
<dbReference type="OMA" id="YECESND"/>
<evidence type="ECO:0000313" key="2">
    <source>
        <dbReference type="EMBL" id="SJL05897.1"/>
    </source>
</evidence>
<dbReference type="OrthoDB" id="17907at2759"/>
<keyword evidence="3" id="KW-1185">Reference proteome</keyword>
<gene>
    <name evidence="2" type="ORF">ARMOST_09233</name>
</gene>
<dbReference type="GO" id="GO:0016504">
    <property type="term" value="F:peptidase activator activity"/>
    <property type="evidence" value="ECO:0007669"/>
    <property type="project" value="InterPro"/>
</dbReference>
<sequence>MDLLIQLASSGDPVGLPQLSPFDMDDDTESDSPGDTLELSLEQQKSHLQSYLDSLPYECESCEDMQAKLEDIVGKIFICAKAKNWLVLTTWDGMLQCWLLMRYPMDKSIRAKLVRLYYGLCITPGIEPRVIRSWADMITRLLSNKSGMKRKLEYGDLELPWEPLWHSVQTHLWHKARVHDSS</sequence>
<feature type="region of interest" description="Disordered" evidence="1">
    <location>
        <begin position="12"/>
        <end position="34"/>
    </location>
</feature>
<dbReference type="InterPro" id="IPR035309">
    <property type="entry name" value="PSME4"/>
</dbReference>
<accession>A0A284RAV1</accession>
<dbReference type="GO" id="GO:0010499">
    <property type="term" value="P:proteasomal ubiquitin-independent protein catabolic process"/>
    <property type="evidence" value="ECO:0007669"/>
    <property type="project" value="TreeGrafter"/>
</dbReference>
<evidence type="ECO:0000256" key="1">
    <source>
        <dbReference type="SAM" id="MobiDB-lite"/>
    </source>
</evidence>